<evidence type="ECO:0000256" key="8">
    <source>
        <dbReference type="ARBA" id="ARBA00049244"/>
    </source>
</evidence>
<feature type="domain" description="DNA polymerase III delta subunit-like C-terminal" evidence="10">
    <location>
        <begin position="199"/>
        <end position="317"/>
    </location>
</feature>
<dbReference type="PANTHER" id="PTHR34388:SF1">
    <property type="entry name" value="DNA POLYMERASE III SUBUNIT DELTA"/>
    <property type="match status" value="1"/>
</dbReference>
<proteinExistence type="inferred from homology"/>
<dbReference type="GO" id="GO:0003887">
    <property type="term" value="F:DNA-directed DNA polymerase activity"/>
    <property type="evidence" value="ECO:0007669"/>
    <property type="project" value="UniProtKB-KW"/>
</dbReference>
<evidence type="ECO:0000256" key="7">
    <source>
        <dbReference type="ARBA" id="ARBA00034754"/>
    </source>
</evidence>
<reference evidence="11 12" key="1">
    <citation type="journal article" date="2016" name="Environ. Microbiol.">
        <title>Genomic resolution of a cold subsurface aquifer community provides metabolic insights for novel microbes adapted to high CO concentrations.</title>
        <authorList>
            <person name="Probst A.J."/>
            <person name="Castelle C.J."/>
            <person name="Singh A."/>
            <person name="Brown C.T."/>
            <person name="Anantharaman K."/>
            <person name="Sharon I."/>
            <person name="Hug L.A."/>
            <person name="Burstein D."/>
            <person name="Emerson J.B."/>
            <person name="Thomas B.C."/>
            <person name="Banfield J.F."/>
        </authorList>
    </citation>
    <scope>NUCLEOTIDE SEQUENCE [LARGE SCALE GENOMIC DNA]</scope>
    <source>
        <strain evidence="11">CG1_02_32_51</strain>
    </source>
</reference>
<evidence type="ECO:0000256" key="1">
    <source>
        <dbReference type="ARBA" id="ARBA00012417"/>
    </source>
</evidence>
<dbReference type="GO" id="GO:0006261">
    <property type="term" value="P:DNA-templated DNA replication"/>
    <property type="evidence" value="ECO:0007669"/>
    <property type="project" value="TreeGrafter"/>
</dbReference>
<dbReference type="AlphaFoldDB" id="A0A1J4UBV1"/>
<dbReference type="InterPro" id="IPR048466">
    <property type="entry name" value="DNA_pol3_delta-like_C"/>
</dbReference>
<dbReference type="InterPro" id="IPR027417">
    <property type="entry name" value="P-loop_NTPase"/>
</dbReference>
<name>A0A1J4UBV1_9BACT</name>
<dbReference type="EMBL" id="MNVC01000017">
    <property type="protein sequence ID" value="OIO19719.1"/>
    <property type="molecule type" value="Genomic_DNA"/>
</dbReference>
<comment type="catalytic activity">
    <reaction evidence="8">
        <text>DNA(n) + a 2'-deoxyribonucleoside 5'-triphosphate = DNA(n+1) + diphosphate</text>
        <dbReference type="Rhea" id="RHEA:22508"/>
        <dbReference type="Rhea" id="RHEA-COMP:17339"/>
        <dbReference type="Rhea" id="RHEA-COMP:17340"/>
        <dbReference type="ChEBI" id="CHEBI:33019"/>
        <dbReference type="ChEBI" id="CHEBI:61560"/>
        <dbReference type="ChEBI" id="CHEBI:173112"/>
        <dbReference type="EC" id="2.7.7.7"/>
    </reaction>
</comment>
<dbReference type="Gene3D" id="1.10.8.60">
    <property type="match status" value="1"/>
</dbReference>
<dbReference type="InterPro" id="IPR008921">
    <property type="entry name" value="DNA_pol3_clamp-load_cplx_C"/>
</dbReference>
<evidence type="ECO:0000313" key="11">
    <source>
        <dbReference type="EMBL" id="OIO19719.1"/>
    </source>
</evidence>
<evidence type="ECO:0000256" key="5">
    <source>
        <dbReference type="ARBA" id="ARBA00022705"/>
    </source>
</evidence>
<keyword evidence="5" id="KW-0235">DNA replication</keyword>
<dbReference type="STRING" id="1805238.AUJ23_01575"/>
<comment type="caution">
    <text evidence="11">The sequence shown here is derived from an EMBL/GenBank/DDBJ whole genome shotgun (WGS) entry which is preliminary data.</text>
</comment>
<dbReference type="Proteomes" id="UP000181941">
    <property type="component" value="Unassembled WGS sequence"/>
</dbReference>
<dbReference type="Gene3D" id="1.20.272.10">
    <property type="match status" value="1"/>
</dbReference>
<dbReference type="InterPro" id="IPR005790">
    <property type="entry name" value="DNA_polIII_delta"/>
</dbReference>
<organism evidence="11 12">
    <name type="scientific">Candidatus Magasanikbacteria bacterium CG1_02_32_51</name>
    <dbReference type="NCBI Taxonomy" id="1805238"/>
    <lineage>
        <taxon>Bacteria</taxon>
        <taxon>Candidatus Magasanikiibacteriota</taxon>
    </lineage>
</organism>
<evidence type="ECO:0000256" key="6">
    <source>
        <dbReference type="ARBA" id="ARBA00022932"/>
    </source>
</evidence>
<keyword evidence="3" id="KW-0808">Transferase</keyword>
<keyword evidence="4" id="KW-0548">Nucleotidyltransferase</keyword>
<comment type="similarity">
    <text evidence="7">Belongs to the DNA polymerase HolA subunit family.</text>
</comment>
<dbReference type="Pfam" id="PF21694">
    <property type="entry name" value="DNA_pol3_delta_C"/>
    <property type="match status" value="1"/>
</dbReference>
<gene>
    <name evidence="11" type="ORF">AUJ23_01575</name>
</gene>
<dbReference type="Gene3D" id="3.40.50.300">
    <property type="entry name" value="P-loop containing nucleotide triphosphate hydrolases"/>
    <property type="match status" value="1"/>
</dbReference>
<dbReference type="InterPro" id="IPR010372">
    <property type="entry name" value="DNA_pol3_delta_N"/>
</dbReference>
<protein>
    <recommendedName>
        <fullName evidence="2">DNA polymerase III subunit delta</fullName>
        <ecNumber evidence="1">2.7.7.7</ecNumber>
    </recommendedName>
</protein>
<sequence>MLLFLYGKDTFRSKQQLKKMVEKFKVDRDPQGYNVVELEASQETSGNIMSQILTTPFLAEKKMIVIKNLLNESNHKDFLPEILLRIEENRLPENNIIIFWESNDTFKTKNAKMLFEKLKKEKFTQNFGELKGLDLFSWIKNEIATRGGKIDLKALNFLVQNFGSDMWSLSNIVDQLLSYTSEEISLANTQKFLGEKVDDNIFNLIDFIVGKQKDKVFKMIRKQYEKGEDAQFIFAMLLRQFRILLELREIYEKQDNMHSADLAKILGLHPFVVTKSMSFVKRYTLTQIKDIYLKLLEMDKKTKTGQGGQSFLLDVFVGTI</sequence>
<dbReference type="GO" id="GO:0009360">
    <property type="term" value="C:DNA polymerase III complex"/>
    <property type="evidence" value="ECO:0007669"/>
    <property type="project" value="InterPro"/>
</dbReference>
<evidence type="ECO:0000256" key="3">
    <source>
        <dbReference type="ARBA" id="ARBA00022679"/>
    </source>
</evidence>
<dbReference type="NCBIfam" id="TIGR01128">
    <property type="entry name" value="holA"/>
    <property type="match status" value="1"/>
</dbReference>
<evidence type="ECO:0000259" key="9">
    <source>
        <dbReference type="Pfam" id="PF06144"/>
    </source>
</evidence>
<dbReference type="SUPFAM" id="SSF52540">
    <property type="entry name" value="P-loop containing nucleoside triphosphate hydrolases"/>
    <property type="match status" value="1"/>
</dbReference>
<evidence type="ECO:0000256" key="4">
    <source>
        <dbReference type="ARBA" id="ARBA00022695"/>
    </source>
</evidence>
<evidence type="ECO:0000259" key="10">
    <source>
        <dbReference type="Pfam" id="PF21694"/>
    </source>
</evidence>
<dbReference type="PANTHER" id="PTHR34388">
    <property type="entry name" value="DNA POLYMERASE III SUBUNIT DELTA"/>
    <property type="match status" value="1"/>
</dbReference>
<dbReference type="SUPFAM" id="SSF48019">
    <property type="entry name" value="post-AAA+ oligomerization domain-like"/>
    <property type="match status" value="1"/>
</dbReference>
<keyword evidence="6" id="KW-0239">DNA-directed DNA polymerase</keyword>
<evidence type="ECO:0000313" key="12">
    <source>
        <dbReference type="Proteomes" id="UP000181941"/>
    </source>
</evidence>
<feature type="domain" description="DNA polymerase III delta N-terminal" evidence="9">
    <location>
        <begin position="4"/>
        <end position="121"/>
    </location>
</feature>
<evidence type="ECO:0000256" key="2">
    <source>
        <dbReference type="ARBA" id="ARBA00017703"/>
    </source>
</evidence>
<dbReference type="EC" id="2.7.7.7" evidence="1"/>
<dbReference type="Pfam" id="PF06144">
    <property type="entry name" value="DNA_pol3_delta"/>
    <property type="match status" value="1"/>
</dbReference>
<dbReference type="GO" id="GO:0003677">
    <property type="term" value="F:DNA binding"/>
    <property type="evidence" value="ECO:0007669"/>
    <property type="project" value="InterPro"/>
</dbReference>
<accession>A0A1J4UBV1</accession>